<keyword evidence="5" id="KW-1185">Reference proteome</keyword>
<evidence type="ECO:0000313" key="5">
    <source>
        <dbReference type="Proteomes" id="UP001152867"/>
    </source>
</evidence>
<proteinExistence type="predicted"/>
<dbReference type="InterPro" id="IPR010982">
    <property type="entry name" value="Lambda_DNA-bd_dom_sf"/>
</dbReference>
<dbReference type="InterPro" id="IPR001387">
    <property type="entry name" value="Cro/C1-type_HTH"/>
</dbReference>
<evidence type="ECO:0000313" key="2">
    <source>
        <dbReference type="EMBL" id="MDF9914144.1"/>
    </source>
</evidence>
<dbReference type="SUPFAM" id="SSF47413">
    <property type="entry name" value="lambda repressor-like DNA-binding domains"/>
    <property type="match status" value="1"/>
</dbReference>
<dbReference type="Pfam" id="PF01381">
    <property type="entry name" value="HTH_3"/>
    <property type="match status" value="1"/>
</dbReference>
<comment type="caution">
    <text evidence="3">The sequence shown here is derived from an EMBL/GenBank/DDBJ whole genome shotgun (WGS) entry which is preliminary data.</text>
</comment>
<dbReference type="OrthoDB" id="2659027at2"/>
<name>A0A6N9I6L4_9LACO</name>
<evidence type="ECO:0000313" key="3">
    <source>
        <dbReference type="EMBL" id="MYV17903.1"/>
    </source>
</evidence>
<accession>A0A6N9I6L4</accession>
<dbReference type="EMBL" id="WEZQ01000019">
    <property type="protein sequence ID" value="MYV17903.1"/>
    <property type="molecule type" value="Genomic_DNA"/>
</dbReference>
<sequence>MEIFPVSGWLKSRGITQLEVADLLQINKSTVSRKLHGHSQFNVREISLLNQHFGIPLEVFMQTTQSDDPTKLS</sequence>
<dbReference type="PROSITE" id="PS50943">
    <property type="entry name" value="HTH_CROC1"/>
    <property type="match status" value="1"/>
</dbReference>
<gene>
    <name evidence="3" type="ORF">GB993_10360</name>
    <name evidence="2" type="ORF">NNA32_07760</name>
</gene>
<reference evidence="2" key="2">
    <citation type="submission" date="2022-06" db="EMBL/GenBank/DDBJ databases">
        <title>Antifungal cultures and metabolites of lactic acid bacteria for use in dairy fermentations.</title>
        <authorList>
            <person name="Zhao Z."/>
            <person name="Gaenzle M."/>
        </authorList>
    </citation>
    <scope>NUCLEOTIDE SEQUENCE</scope>
    <source>
        <strain evidence="2">FUA3126</strain>
    </source>
</reference>
<dbReference type="Proteomes" id="UP001152867">
    <property type="component" value="Unassembled WGS sequence"/>
</dbReference>
<organism evidence="3 4">
    <name type="scientific">Furfurilactobacillus milii</name>
    <dbReference type="NCBI Taxonomy" id="2888272"/>
    <lineage>
        <taxon>Bacteria</taxon>
        <taxon>Bacillati</taxon>
        <taxon>Bacillota</taxon>
        <taxon>Bacilli</taxon>
        <taxon>Lactobacillales</taxon>
        <taxon>Lactobacillaceae</taxon>
        <taxon>Furfurilactobacillus</taxon>
    </lineage>
</organism>
<evidence type="ECO:0000259" key="1">
    <source>
        <dbReference type="PROSITE" id="PS50943"/>
    </source>
</evidence>
<protein>
    <submittedName>
        <fullName evidence="3">Helix-turn-helix domain-containing protein</fullName>
    </submittedName>
</protein>
<dbReference type="CDD" id="cd00093">
    <property type="entry name" value="HTH_XRE"/>
    <property type="match status" value="1"/>
</dbReference>
<evidence type="ECO:0000313" key="4">
    <source>
        <dbReference type="Proteomes" id="UP000449209"/>
    </source>
</evidence>
<feature type="domain" description="HTH cro/C1-type" evidence="1">
    <location>
        <begin position="11"/>
        <end position="60"/>
    </location>
</feature>
<dbReference type="Proteomes" id="UP000449209">
    <property type="component" value="Unassembled WGS sequence"/>
</dbReference>
<dbReference type="GO" id="GO:0003677">
    <property type="term" value="F:DNA binding"/>
    <property type="evidence" value="ECO:0007669"/>
    <property type="project" value="InterPro"/>
</dbReference>
<dbReference type="AlphaFoldDB" id="A0A6N9I6L4"/>
<dbReference type="EMBL" id="JANDJP010000009">
    <property type="protein sequence ID" value="MDF9914144.1"/>
    <property type="molecule type" value="Genomic_DNA"/>
</dbReference>
<dbReference type="Gene3D" id="1.10.260.40">
    <property type="entry name" value="lambda repressor-like DNA-binding domains"/>
    <property type="match status" value="1"/>
</dbReference>
<reference evidence="3 4" key="1">
    <citation type="journal article" date="2019" name="Appl. Environ. Microbiol.">
        <title>Genetic determinants of hydroxycinnamic acid metabolism in heterofermentative lactobacilli.</title>
        <authorList>
            <person name="Gaur G."/>
            <person name="Oh J.H."/>
            <person name="Filannino P."/>
            <person name="Gobbetti M."/>
            <person name="van Pijkeren J.P."/>
            <person name="Ganzle M.G."/>
        </authorList>
    </citation>
    <scope>NUCLEOTIDE SEQUENCE [LARGE SCALE GENOMIC DNA]</scope>
    <source>
        <strain evidence="3 4">C5</strain>
    </source>
</reference>
<dbReference type="RefSeq" id="WP_017262261.1">
    <property type="nucleotide sequence ID" value="NZ_JAIWJF010000002.1"/>
</dbReference>